<organism evidence="1 2">
    <name type="scientific">Ralstonia mannitolilytica</name>
    <dbReference type="NCBI Taxonomy" id="105219"/>
    <lineage>
        <taxon>Bacteria</taxon>
        <taxon>Pseudomonadati</taxon>
        <taxon>Pseudomonadota</taxon>
        <taxon>Betaproteobacteria</taxon>
        <taxon>Burkholderiales</taxon>
        <taxon>Burkholderiaceae</taxon>
        <taxon>Ralstonia</taxon>
    </lineage>
</organism>
<reference evidence="1 2" key="1">
    <citation type="submission" date="2023-07" db="EMBL/GenBank/DDBJ databases">
        <authorList>
            <person name="Peeters C."/>
        </authorList>
    </citation>
    <scope>NUCLEOTIDE SEQUENCE [LARGE SCALE GENOMIC DNA]</scope>
    <source>
        <strain evidence="1 2">R-77569</strain>
    </source>
</reference>
<comment type="caution">
    <text evidence="1">The sequence shown here is derived from an EMBL/GenBank/DDBJ whole genome shotgun (WGS) entry which is preliminary data.</text>
</comment>
<dbReference type="Proteomes" id="UP001190452">
    <property type="component" value="Unassembled WGS sequence"/>
</dbReference>
<accession>A0ABM9KLL3</accession>
<evidence type="ECO:0000313" key="2">
    <source>
        <dbReference type="Proteomes" id="UP001190452"/>
    </source>
</evidence>
<evidence type="ECO:0000313" key="1">
    <source>
        <dbReference type="EMBL" id="CAJ0864862.1"/>
    </source>
</evidence>
<gene>
    <name evidence="1" type="ORF">R77569_01744</name>
</gene>
<name>A0ABM9KLL3_9RALS</name>
<dbReference type="EMBL" id="CAUDKV010000006">
    <property type="protein sequence ID" value="CAJ0864862.1"/>
    <property type="molecule type" value="Genomic_DNA"/>
</dbReference>
<protein>
    <submittedName>
        <fullName evidence="1">Uncharacterized protein</fullName>
    </submittedName>
</protein>
<sequence>MMRCMLSERVSNQPQLDCYANVVRAYEKGGASCERNLNCVVAADMALLPEAQEYRRRYLEAPKSAADQELAETVLKSFTRDAYLHSILP</sequence>
<keyword evidence="2" id="KW-1185">Reference proteome</keyword>
<proteinExistence type="predicted"/>